<keyword evidence="3" id="KW-0969">Cilium</keyword>
<accession>A0A504XI82</accession>
<sequence>MAQCLTWQVLDQRQTGECLDAVDLEALRAVIKRIDDDHGGALLHSSERTATQVNVLLDLYGHLVLFAKASQFSPFKTSTLFGIVHRVHEASIADRLSRFHSYDLLRELVVRHSVHRPPYSTMVFNVREVQDIDTYMMSTYYRHYKMYVYCFVPREVASLRTVMLNDTAEAPPVQLPPLSAAIREDAWKEKMQEKVRTLEEAEMEEQVIVSDAVSEAQRNAATLDNSRFMAGVRAQLEAIRDAVSTKSSERLDLIEEKLTAIEAKVNEAQSSGSRSRQGSRGSTSLVSSSGRKAPVYYNFATPVSVLRDAAGGESVSHRRQRREAPAREGRLLLVAPRTPNPNDPLQRLNIFRREFSDFSSAAKLNQNIMVSVDTSTRRFLEMFCDFDAKRCKLCNETFLQWHIHANGIPHVGREGMLLELVRPYCGTPDELIDMWWQRLNSCAAFHRIPALSHDNPHERKRRLLYLLKVLKDRGILVETFNVSDNQSTNSARSWEFERLEFVGDNVVKYVLNSIISCAFPPHEGGTKGKMTCFQFVMDGNDGLARGYDHLDLQQLASSPRVVSKFKSDIVETLFAELQMYLWSTQHDVGTCPLVFPFTKDIYTLRALVQHALYELAIELFLYHIRHINGMLQRVMRENHLQFVKADSTLKPRAGARAGSLGVSTRRGDWSDDDDDYDCPQSYGAPAVPAPTAALMKVRCERTHLKGTGAALFFASTNYDSFKHVVPIGGLLPRPFAREDLSVIPNYMPHLRRDGAMTLRMRRAGNAGWSTLHGTAAALATREGVAGGLALSAGITPRVGSEPVRLSVPRLKDEELIPELI</sequence>
<dbReference type="EMBL" id="RHLC01000054">
    <property type="protein sequence ID" value="TPP48223.1"/>
    <property type="molecule type" value="Genomic_DNA"/>
</dbReference>
<dbReference type="FunFam" id="1.10.1520.10:FF:000021">
    <property type="entry name" value="RNA editing complex protein MP67"/>
    <property type="match status" value="1"/>
</dbReference>
<proteinExistence type="predicted"/>
<dbReference type="PANTHER" id="PTHR39671:SF3">
    <property type="entry name" value="RNA EDITING COMPLEX PROTEIN MP61"/>
    <property type="match status" value="1"/>
</dbReference>
<dbReference type="Gene3D" id="1.10.1520.10">
    <property type="entry name" value="Ribonuclease III domain"/>
    <property type="match status" value="1"/>
</dbReference>
<feature type="region of interest" description="Disordered" evidence="1">
    <location>
        <begin position="265"/>
        <end position="289"/>
    </location>
</feature>
<feature type="compositionally biased region" description="Low complexity" evidence="1">
    <location>
        <begin position="269"/>
        <end position="289"/>
    </location>
</feature>
<dbReference type="InterPro" id="IPR032727">
    <property type="entry name" value="CLAMP"/>
</dbReference>
<dbReference type="GO" id="GO:0004525">
    <property type="term" value="F:ribonuclease III activity"/>
    <property type="evidence" value="ECO:0007669"/>
    <property type="project" value="InterPro"/>
</dbReference>
<evidence type="ECO:0000259" key="2">
    <source>
        <dbReference type="PROSITE" id="PS50142"/>
    </source>
</evidence>
<dbReference type="VEuPathDB" id="TriTrypDB:LdCL_360016200"/>
<evidence type="ECO:0000313" key="4">
    <source>
        <dbReference type="Proteomes" id="UP000318447"/>
    </source>
</evidence>
<keyword evidence="3" id="KW-0966">Cell projection</keyword>
<protein>
    <submittedName>
        <fullName evidence="3">Flagellar C1a complex subunit C1a-32 family protein</fullName>
    </submittedName>
</protein>
<reference evidence="4" key="1">
    <citation type="submission" date="2019-02" db="EMBL/GenBank/DDBJ databases">
        <title>FDA dAtabase for Regulatory Grade micrObial Sequences (FDA-ARGOS): Supporting development and validation of Infectious Disease Dx tests.</title>
        <authorList>
            <person name="Duncan R."/>
            <person name="Fisher C."/>
            <person name="Tallon L."/>
            <person name="Sadzewicz L."/>
            <person name="Sengamalay N."/>
            <person name="Ott S."/>
            <person name="Godinez A."/>
            <person name="Nagaraj S."/>
            <person name="Vavikolanu K."/>
            <person name="Nadendla S."/>
            <person name="Aluvathingal J."/>
            <person name="Sichtig H."/>
        </authorList>
    </citation>
    <scope>NUCLEOTIDE SEQUENCE [LARGE SCALE GENOMIC DNA]</scope>
    <source>
        <strain evidence="4">FDAARGOS_361</strain>
    </source>
</reference>
<dbReference type="AlphaFoldDB" id="A0A504XI82"/>
<evidence type="ECO:0000313" key="3">
    <source>
        <dbReference type="EMBL" id="TPP48223.1"/>
    </source>
</evidence>
<dbReference type="VEuPathDB" id="TriTrypDB:LdBPK_361100.1"/>
<dbReference type="Proteomes" id="UP000318447">
    <property type="component" value="Unassembled WGS sequence"/>
</dbReference>
<dbReference type="InterPro" id="IPR036389">
    <property type="entry name" value="RNase_III_sf"/>
</dbReference>
<keyword evidence="3" id="KW-0282">Flagellum</keyword>
<evidence type="ECO:0000256" key="1">
    <source>
        <dbReference type="SAM" id="MobiDB-lite"/>
    </source>
</evidence>
<dbReference type="InterPro" id="IPR000999">
    <property type="entry name" value="RNase_III_dom"/>
</dbReference>
<dbReference type="PROSITE" id="PS50142">
    <property type="entry name" value="RNASE_3_2"/>
    <property type="match status" value="1"/>
</dbReference>
<dbReference type="PANTHER" id="PTHR39671">
    <property type="entry name" value="COMPLEX PROTEIN NUCLEASE, PUTATIVE KREPB1-RELATED-RELATED"/>
    <property type="match status" value="1"/>
</dbReference>
<dbReference type="SUPFAM" id="SSF69065">
    <property type="entry name" value="RNase III domain-like"/>
    <property type="match status" value="1"/>
</dbReference>
<dbReference type="VEuPathDB" id="TriTrypDB:LDHU3_36.1440"/>
<dbReference type="Pfam" id="PF14769">
    <property type="entry name" value="CLAMP"/>
    <property type="match status" value="1"/>
</dbReference>
<dbReference type="VEuPathDB" id="TriTrypDB:LdCL_360016100"/>
<feature type="domain" description="RNase III" evidence="2">
    <location>
        <begin position="461"/>
        <end position="525"/>
    </location>
</feature>
<gene>
    <name evidence="3" type="ORF">CGC21_12865</name>
</gene>
<comment type="caution">
    <text evidence="3">The sequence shown here is derived from an EMBL/GenBank/DDBJ whole genome shotgun (WGS) entry which is preliminary data.</text>
</comment>
<dbReference type="VEuPathDB" id="TriTrypDB:LDHU3_36.1450"/>
<dbReference type="CDD" id="cd23726">
    <property type="entry name" value="ZF_RNaseIII_KREN2"/>
    <property type="match status" value="1"/>
</dbReference>
<organism evidence="3 4">
    <name type="scientific">Leishmania donovani</name>
    <dbReference type="NCBI Taxonomy" id="5661"/>
    <lineage>
        <taxon>Eukaryota</taxon>
        <taxon>Discoba</taxon>
        <taxon>Euglenozoa</taxon>
        <taxon>Kinetoplastea</taxon>
        <taxon>Metakinetoplastina</taxon>
        <taxon>Trypanosomatida</taxon>
        <taxon>Trypanosomatidae</taxon>
        <taxon>Leishmaniinae</taxon>
        <taxon>Leishmania</taxon>
    </lineage>
</organism>
<name>A0A504XI82_LEIDO</name>
<dbReference type="VEuPathDB" id="TriTrypDB:LdBPK_361110.1"/>
<dbReference type="GO" id="GO:0006396">
    <property type="term" value="P:RNA processing"/>
    <property type="evidence" value="ECO:0007669"/>
    <property type="project" value="InterPro"/>
</dbReference>